<name>A0ABD2XQF3_9HYME</name>
<dbReference type="AlphaFoldDB" id="A0ABD2XQF3"/>
<gene>
    <name evidence="1" type="ORF">TKK_000337</name>
</gene>
<evidence type="ECO:0000313" key="1">
    <source>
        <dbReference type="EMBL" id="KAL3407663.1"/>
    </source>
</evidence>
<evidence type="ECO:0000313" key="2">
    <source>
        <dbReference type="Proteomes" id="UP001627154"/>
    </source>
</evidence>
<accession>A0ABD2XQF3</accession>
<dbReference type="Proteomes" id="UP001627154">
    <property type="component" value="Unassembled WGS sequence"/>
</dbReference>
<sequence length="217" mass="25454">MEDSLYYLVKYEQTYCIPERMEVRNGQQMCKTSSDGWKNCFTLARDVDKKKLEYLKEGYESMLKEKINKCIDSGSSSHFDHDHNKILSDLASKEENECVGKKLDNEVISALEESNDDVKILNDEVSITEQEDQNDKWKSKPFVWSNNKIMKPSSSGFCCFCLNAYRKFIRHLLNNHSNEPVIRTIAGLPVQSLERLEALNEIRWIGRQRYNQIYKQF</sequence>
<organism evidence="1 2">
    <name type="scientific">Trichogramma kaykai</name>
    <dbReference type="NCBI Taxonomy" id="54128"/>
    <lineage>
        <taxon>Eukaryota</taxon>
        <taxon>Metazoa</taxon>
        <taxon>Ecdysozoa</taxon>
        <taxon>Arthropoda</taxon>
        <taxon>Hexapoda</taxon>
        <taxon>Insecta</taxon>
        <taxon>Pterygota</taxon>
        <taxon>Neoptera</taxon>
        <taxon>Endopterygota</taxon>
        <taxon>Hymenoptera</taxon>
        <taxon>Apocrita</taxon>
        <taxon>Proctotrupomorpha</taxon>
        <taxon>Chalcidoidea</taxon>
        <taxon>Trichogrammatidae</taxon>
        <taxon>Trichogramma</taxon>
    </lineage>
</organism>
<proteinExistence type="predicted"/>
<keyword evidence="2" id="KW-1185">Reference proteome</keyword>
<dbReference type="EMBL" id="JBJJXI010000003">
    <property type="protein sequence ID" value="KAL3407663.1"/>
    <property type="molecule type" value="Genomic_DNA"/>
</dbReference>
<reference evidence="1 2" key="1">
    <citation type="journal article" date="2024" name="bioRxiv">
        <title>A reference genome for Trichogramma kaykai: A tiny desert-dwelling parasitoid wasp with competing sex-ratio distorters.</title>
        <authorList>
            <person name="Culotta J."/>
            <person name="Lindsey A.R."/>
        </authorList>
    </citation>
    <scope>NUCLEOTIDE SEQUENCE [LARGE SCALE GENOMIC DNA]</scope>
    <source>
        <strain evidence="1 2">KSX58</strain>
    </source>
</reference>
<comment type="caution">
    <text evidence="1">The sequence shown here is derived from an EMBL/GenBank/DDBJ whole genome shotgun (WGS) entry which is preliminary data.</text>
</comment>
<protein>
    <submittedName>
        <fullName evidence="1">Uncharacterized protein</fullName>
    </submittedName>
</protein>